<dbReference type="Pfam" id="PF04082">
    <property type="entry name" value="Fungal_trans"/>
    <property type="match status" value="1"/>
</dbReference>
<dbReference type="SUPFAM" id="SSF57701">
    <property type="entry name" value="Zn2/Cys6 DNA-binding domain"/>
    <property type="match status" value="1"/>
</dbReference>
<dbReference type="PROSITE" id="PS50048">
    <property type="entry name" value="ZN2_CY6_FUNGAL_2"/>
    <property type="match status" value="1"/>
</dbReference>
<dbReference type="SMART" id="SM00906">
    <property type="entry name" value="Fungal_trans"/>
    <property type="match status" value="1"/>
</dbReference>
<dbReference type="GO" id="GO:0003677">
    <property type="term" value="F:DNA binding"/>
    <property type="evidence" value="ECO:0007669"/>
    <property type="project" value="InterPro"/>
</dbReference>
<feature type="region of interest" description="Disordered" evidence="4">
    <location>
        <begin position="90"/>
        <end position="125"/>
    </location>
</feature>
<dbReference type="GO" id="GO:0000981">
    <property type="term" value="F:DNA-binding transcription factor activity, RNA polymerase II-specific"/>
    <property type="evidence" value="ECO:0007669"/>
    <property type="project" value="InterPro"/>
</dbReference>
<dbReference type="InterPro" id="IPR001138">
    <property type="entry name" value="Zn2Cys6_DnaBD"/>
</dbReference>
<dbReference type="STRING" id="106004.A0A1Y2FJH9"/>
<dbReference type="Pfam" id="PF00172">
    <property type="entry name" value="Zn_clus"/>
    <property type="match status" value="1"/>
</dbReference>
<keyword evidence="3" id="KW-0539">Nucleus</keyword>
<comment type="caution">
    <text evidence="6">The sequence shown here is derived from an EMBL/GenBank/DDBJ whole genome shotgun (WGS) entry which is preliminary data.</text>
</comment>
<dbReference type="OrthoDB" id="3364175at2759"/>
<dbReference type="InParanoid" id="A0A1Y2FJH9"/>
<dbReference type="PANTHER" id="PTHR31001:SF89">
    <property type="entry name" value="ZN(2)-C6 FUNGAL-TYPE DOMAIN-CONTAINING PROTEIN"/>
    <property type="match status" value="1"/>
</dbReference>
<dbReference type="PANTHER" id="PTHR31001">
    <property type="entry name" value="UNCHARACTERIZED TRANSCRIPTIONAL REGULATORY PROTEIN"/>
    <property type="match status" value="1"/>
</dbReference>
<feature type="compositionally biased region" description="Polar residues" evidence="4">
    <location>
        <begin position="658"/>
        <end position="678"/>
    </location>
</feature>
<dbReference type="GO" id="GO:0006351">
    <property type="term" value="P:DNA-templated transcription"/>
    <property type="evidence" value="ECO:0007669"/>
    <property type="project" value="InterPro"/>
</dbReference>
<keyword evidence="7" id="KW-1185">Reference proteome</keyword>
<proteinExistence type="predicted"/>
<comment type="subcellular location">
    <subcellularLocation>
        <location evidence="1">Nucleus</location>
    </subcellularLocation>
</comment>
<protein>
    <recommendedName>
        <fullName evidence="5">Zn(2)-C6 fungal-type domain-containing protein</fullName>
    </recommendedName>
</protein>
<keyword evidence="2" id="KW-0479">Metal-binding</keyword>
<feature type="compositionally biased region" description="Low complexity" evidence="4">
    <location>
        <begin position="711"/>
        <end position="724"/>
    </location>
</feature>
<feature type="region of interest" description="Disordered" evidence="4">
    <location>
        <begin position="826"/>
        <end position="845"/>
    </location>
</feature>
<dbReference type="InterPro" id="IPR036864">
    <property type="entry name" value="Zn2-C6_fun-type_DNA-bd_sf"/>
</dbReference>
<dbReference type="InterPro" id="IPR007219">
    <property type="entry name" value="XnlR_reg_dom"/>
</dbReference>
<reference evidence="6 7" key="1">
    <citation type="submission" date="2016-07" db="EMBL/GenBank/DDBJ databases">
        <title>Pervasive Adenine N6-methylation of Active Genes in Fungi.</title>
        <authorList>
            <consortium name="DOE Joint Genome Institute"/>
            <person name="Mondo S.J."/>
            <person name="Dannebaum R.O."/>
            <person name="Kuo R.C."/>
            <person name="Labutti K."/>
            <person name="Haridas S."/>
            <person name="Kuo A."/>
            <person name="Salamov A."/>
            <person name="Ahrendt S.R."/>
            <person name="Lipzen A."/>
            <person name="Sullivan W."/>
            <person name="Andreopoulos W.B."/>
            <person name="Clum A."/>
            <person name="Lindquist E."/>
            <person name="Daum C."/>
            <person name="Ramamoorthy G.K."/>
            <person name="Gryganskyi A."/>
            <person name="Culley D."/>
            <person name="Magnuson J.K."/>
            <person name="James T.Y."/>
            <person name="O'Malley M.A."/>
            <person name="Stajich J.E."/>
            <person name="Spatafora J.W."/>
            <person name="Visel A."/>
            <person name="Grigoriev I.V."/>
        </authorList>
    </citation>
    <scope>NUCLEOTIDE SEQUENCE [LARGE SCALE GENOMIC DNA]</scope>
    <source>
        <strain evidence="6 7">62-1032</strain>
    </source>
</reference>
<evidence type="ECO:0000256" key="1">
    <source>
        <dbReference type="ARBA" id="ARBA00004123"/>
    </source>
</evidence>
<dbReference type="GO" id="GO:0005634">
    <property type="term" value="C:nucleus"/>
    <property type="evidence" value="ECO:0007669"/>
    <property type="project" value="UniProtKB-SubCell"/>
</dbReference>
<evidence type="ECO:0000259" key="5">
    <source>
        <dbReference type="PROSITE" id="PS50048"/>
    </source>
</evidence>
<organism evidence="6 7">
    <name type="scientific">Leucosporidium creatinivorum</name>
    <dbReference type="NCBI Taxonomy" id="106004"/>
    <lineage>
        <taxon>Eukaryota</taxon>
        <taxon>Fungi</taxon>
        <taxon>Dikarya</taxon>
        <taxon>Basidiomycota</taxon>
        <taxon>Pucciniomycotina</taxon>
        <taxon>Microbotryomycetes</taxon>
        <taxon>Leucosporidiales</taxon>
        <taxon>Leucosporidium</taxon>
    </lineage>
</organism>
<dbReference type="CDD" id="cd12148">
    <property type="entry name" value="fungal_TF_MHR"/>
    <property type="match status" value="1"/>
</dbReference>
<dbReference type="SMART" id="SM00066">
    <property type="entry name" value="GAL4"/>
    <property type="match status" value="1"/>
</dbReference>
<dbReference type="Proteomes" id="UP000193467">
    <property type="component" value="Unassembled WGS sequence"/>
</dbReference>
<dbReference type="GO" id="GO:0008270">
    <property type="term" value="F:zinc ion binding"/>
    <property type="evidence" value="ECO:0007669"/>
    <property type="project" value="InterPro"/>
</dbReference>
<evidence type="ECO:0000256" key="4">
    <source>
        <dbReference type="SAM" id="MobiDB-lite"/>
    </source>
</evidence>
<feature type="region of interest" description="Disordered" evidence="4">
    <location>
        <begin position="630"/>
        <end position="724"/>
    </location>
</feature>
<dbReference type="Gene3D" id="4.10.240.10">
    <property type="entry name" value="Zn(2)-C6 fungal-type DNA-binding domain"/>
    <property type="match status" value="1"/>
</dbReference>
<evidence type="ECO:0000313" key="6">
    <source>
        <dbReference type="EMBL" id="ORY84098.1"/>
    </source>
</evidence>
<feature type="compositionally biased region" description="Low complexity" evidence="4">
    <location>
        <begin position="688"/>
        <end position="703"/>
    </location>
</feature>
<dbReference type="PROSITE" id="PS00463">
    <property type="entry name" value="ZN2_CY6_FUNGAL_1"/>
    <property type="match status" value="1"/>
</dbReference>
<evidence type="ECO:0000256" key="3">
    <source>
        <dbReference type="ARBA" id="ARBA00023242"/>
    </source>
</evidence>
<evidence type="ECO:0000256" key="2">
    <source>
        <dbReference type="ARBA" id="ARBA00022723"/>
    </source>
</evidence>
<gene>
    <name evidence="6" type="ORF">BCR35DRAFT_303152</name>
</gene>
<accession>A0A1Y2FJH9</accession>
<dbReference type="EMBL" id="MCGR01000018">
    <property type="protein sequence ID" value="ORY84098.1"/>
    <property type="molecule type" value="Genomic_DNA"/>
</dbReference>
<dbReference type="FunCoup" id="A0A1Y2FJH9">
    <property type="interactions" value="146"/>
</dbReference>
<feature type="region of interest" description="Disordered" evidence="4">
    <location>
        <begin position="1"/>
        <end position="22"/>
    </location>
</feature>
<feature type="domain" description="Zn(2)-C6 fungal-type" evidence="5">
    <location>
        <begin position="22"/>
        <end position="53"/>
    </location>
</feature>
<evidence type="ECO:0000313" key="7">
    <source>
        <dbReference type="Proteomes" id="UP000193467"/>
    </source>
</evidence>
<name>A0A1Y2FJH9_9BASI</name>
<dbReference type="InterPro" id="IPR050613">
    <property type="entry name" value="Sec_Metabolite_Reg"/>
</dbReference>
<dbReference type="CDD" id="cd00067">
    <property type="entry name" value="GAL4"/>
    <property type="match status" value="1"/>
</dbReference>
<dbReference type="AlphaFoldDB" id="A0A1Y2FJH9"/>
<sequence>MSESPESPRVSVKKRRNRKAASCNPCRARKLRCDRALPCSSCQSKGHPEACIWDADSAPPLYEARERNETENLRHEVDRLQSLISVLIDSKNSPPAHHQNPFPSPAYADSSFGGSVSDRGDEPKDEDLAAHDLAQKLGHLTIKAFHVGSEKDNGTDPLVKEAQEILESSNGAFSSPHVDGNFILNSPQPAAAFSVFPFARFQATTLEILARLPSRAQADAAARFYFMNTDWYMHMIPAYIFTQHAEQVWLSQARGTPADAFSLAIVFSVWAVGLFGMSPNKSAASGLPSTQAAKDALANEWLELSSSSLANGGFLERPTLEAIRALLLLATHYVALSPGDNGGAGIAYLVLTMQCCVQLKMHRDPDKTPGRYSEGEAEDRRRCFWLAFLAAQTATTTYGRKTSMLHLSDIDTKLPSDIGDELMGSGRGGNGGETMMTSLIVRVKIAKLAEKISDEVFGIQPVSYSQVLAYDRQVSQVEADVFPHYRYSSIDYDIQKQPIRALRSYMIQLGICQERLRLHRPYLARSYVDETFAYSRTMCLRAAKQILEMQATSICQAPWSGLQYKSCQSAIIFCIDLLYSPYGSQAANQRAMVDVALKTMDKFSKSSTLCRRGSKVIRFMLAKLPPNSPAALPSCQLEHPSQPKRTRTDSDSRASRSPHAQSHSPTYTHSLDGGNSNAEEPLPRKVPSRSTSSSSSVPTSSIYPSPPIPAPSSINNSTSNNNNNNRAFHVAEELGNFDFNAILGLGGSSSGSAPSPPFSTSFGSSASGFSLFPPQLTPSPPLFRPTISKSTSATSFDFGAPLPNGLVGAGAPPLVDQKINFIASSNGQRSGSGTPVPIPSSGGVKSTTTQSFGEGFVFGAGLDGVVAGEEYFNPLGLGMVGALDQQTYAFGGIDAGLEMGFNFGSA</sequence>